<dbReference type="Pfam" id="PF01762">
    <property type="entry name" value="Galactosyl_T"/>
    <property type="match status" value="1"/>
</dbReference>
<evidence type="ECO:0000256" key="10">
    <source>
        <dbReference type="RuleBase" id="RU363063"/>
    </source>
</evidence>
<dbReference type="EC" id="2.4.1.-" evidence="10"/>
<evidence type="ECO:0000313" key="13">
    <source>
        <dbReference type="Proteomes" id="UP000693981"/>
    </source>
</evidence>
<reference evidence="12" key="1">
    <citation type="submission" date="2021-02" db="EMBL/GenBank/DDBJ databases">
        <authorList>
            <person name="Palmer J.M."/>
        </authorList>
    </citation>
    <scope>NUCLEOTIDE SEQUENCE</scope>
    <source>
        <strain evidence="12">SCRP23</strain>
    </source>
</reference>
<dbReference type="GO" id="GO:0016758">
    <property type="term" value="F:hexosyltransferase activity"/>
    <property type="evidence" value="ECO:0007669"/>
    <property type="project" value="InterPro"/>
</dbReference>
<organism evidence="12 13">
    <name type="scientific">Phytophthora boehmeriae</name>
    <dbReference type="NCBI Taxonomy" id="109152"/>
    <lineage>
        <taxon>Eukaryota</taxon>
        <taxon>Sar</taxon>
        <taxon>Stramenopiles</taxon>
        <taxon>Oomycota</taxon>
        <taxon>Peronosporomycetes</taxon>
        <taxon>Peronosporales</taxon>
        <taxon>Peronosporaceae</taxon>
        <taxon>Phytophthora</taxon>
    </lineage>
</organism>
<comment type="caution">
    <text evidence="12">The sequence shown here is derived from an EMBL/GenBank/DDBJ whole genome shotgun (WGS) entry which is preliminary data.</text>
</comment>
<name>A0A8T1WN05_9STRA</name>
<evidence type="ECO:0000256" key="4">
    <source>
        <dbReference type="ARBA" id="ARBA00022679"/>
    </source>
</evidence>
<feature type="chain" id="PRO_5035834251" description="Hexosyltransferase" evidence="11">
    <location>
        <begin position="25"/>
        <end position="473"/>
    </location>
</feature>
<keyword evidence="13" id="KW-1185">Reference proteome</keyword>
<evidence type="ECO:0000256" key="9">
    <source>
        <dbReference type="ARBA" id="ARBA00023136"/>
    </source>
</evidence>
<evidence type="ECO:0000256" key="3">
    <source>
        <dbReference type="ARBA" id="ARBA00022676"/>
    </source>
</evidence>
<dbReference type="PANTHER" id="PTHR11214:SF3">
    <property type="entry name" value="BETA-1,3-GALACTOSYLTRANSFERASE 6"/>
    <property type="match status" value="1"/>
</dbReference>
<evidence type="ECO:0000256" key="6">
    <source>
        <dbReference type="ARBA" id="ARBA00022968"/>
    </source>
</evidence>
<keyword evidence="5" id="KW-0812">Transmembrane</keyword>
<feature type="signal peptide" evidence="11">
    <location>
        <begin position="1"/>
        <end position="24"/>
    </location>
</feature>
<gene>
    <name evidence="12" type="primary">B3GALT4_3</name>
    <name evidence="12" type="ORF">PHYBOEH_003994</name>
</gene>
<evidence type="ECO:0000256" key="5">
    <source>
        <dbReference type="ARBA" id="ARBA00022692"/>
    </source>
</evidence>
<dbReference type="EMBL" id="JAGDFL010000216">
    <property type="protein sequence ID" value="KAG7395287.1"/>
    <property type="molecule type" value="Genomic_DNA"/>
</dbReference>
<evidence type="ECO:0000256" key="11">
    <source>
        <dbReference type="SAM" id="SignalP"/>
    </source>
</evidence>
<keyword evidence="11" id="KW-0732">Signal</keyword>
<keyword evidence="3 10" id="KW-0328">Glycosyltransferase</keyword>
<keyword evidence="7" id="KW-1133">Transmembrane helix</keyword>
<evidence type="ECO:0000256" key="7">
    <source>
        <dbReference type="ARBA" id="ARBA00022989"/>
    </source>
</evidence>
<dbReference type="PANTHER" id="PTHR11214">
    <property type="entry name" value="BETA-1,3-N-ACETYLGLUCOSAMINYLTRANSFERASE"/>
    <property type="match status" value="1"/>
</dbReference>
<keyword evidence="4" id="KW-0808">Transferase</keyword>
<evidence type="ECO:0000313" key="12">
    <source>
        <dbReference type="EMBL" id="KAG7395287.1"/>
    </source>
</evidence>
<dbReference type="OrthoDB" id="202235at2759"/>
<dbReference type="Proteomes" id="UP000693981">
    <property type="component" value="Unassembled WGS sequence"/>
</dbReference>
<dbReference type="InterPro" id="IPR002659">
    <property type="entry name" value="Glyco_trans_31"/>
</dbReference>
<proteinExistence type="inferred from homology"/>
<dbReference type="GO" id="GO:0000139">
    <property type="term" value="C:Golgi membrane"/>
    <property type="evidence" value="ECO:0007669"/>
    <property type="project" value="UniProtKB-SubCell"/>
</dbReference>
<evidence type="ECO:0000256" key="2">
    <source>
        <dbReference type="ARBA" id="ARBA00008661"/>
    </source>
</evidence>
<comment type="subcellular location">
    <subcellularLocation>
        <location evidence="1 10">Golgi apparatus membrane</location>
        <topology evidence="1 10">Single-pass type II membrane protein</topology>
    </subcellularLocation>
</comment>
<evidence type="ECO:0000256" key="1">
    <source>
        <dbReference type="ARBA" id="ARBA00004323"/>
    </source>
</evidence>
<evidence type="ECO:0000256" key="8">
    <source>
        <dbReference type="ARBA" id="ARBA00023034"/>
    </source>
</evidence>
<keyword evidence="8 10" id="KW-0333">Golgi apparatus</keyword>
<keyword evidence="9" id="KW-0472">Membrane</keyword>
<accession>A0A8T1WN05</accession>
<dbReference type="AlphaFoldDB" id="A0A8T1WN05"/>
<comment type="similarity">
    <text evidence="2 10">Belongs to the glycosyltransferase 31 family.</text>
</comment>
<protein>
    <recommendedName>
        <fullName evidence="10">Hexosyltransferase</fullName>
        <ecNumber evidence="10">2.4.1.-</ecNumber>
    </recommendedName>
</protein>
<sequence length="473" mass="53146">MAQHYRVSLCLLCGLLCHITQSVALDPVHNISIVYPKDGDVTTLPLRFKFDIRLTSADVMATFQSQYRDKMLCVEVKSIGTKCSPIMGARVTIDELLPGNYTAKAYISSAEGAGRYHETSEISFMSVNSSEFQAHIIKMIKDLRVSQDFPEDINILQWTKQQKNIVPIEKPATSATSDSGTLLVIGIKTAVLTNFAHRQAIRETWANRKFIPADIKIVFLGCEPILDEMSNSSDRQRFQAAVDLEKETFGDLLTHELNCQDSRKFLADKVSGFMAWAVANFPHTAFVMITDDDVYTRVQDLAEELRDHIYGVQRERLYLGELPEKLHPSAVSPIRDASDAYYTSTHSYPLSQFPPYAAGPHFLLSVDCVRFIAKNRRRLGSLSGQDDTSTALWLLTLQVHLQHTPAFASLRSNPCRNNLLSLADLSPMGIRAIHNNLFRGHQPCHGFNGFSWGWRLEWTLSEMLASIASTVDE</sequence>
<keyword evidence="6" id="KW-0735">Signal-anchor</keyword>